<organism evidence="1">
    <name type="scientific">Schizymenia dubyi</name>
    <dbReference type="NCBI Taxonomy" id="38368"/>
    <lineage>
        <taxon>Eukaryota</taxon>
        <taxon>Rhodophyta</taxon>
        <taxon>Florideophyceae</taxon>
        <taxon>Rhodymeniophycidae</taxon>
        <taxon>Nemastomatales</taxon>
        <taxon>Schizymeniaceae</taxon>
        <taxon>Schizymenia</taxon>
    </lineage>
</organism>
<dbReference type="EMBL" id="KX284712">
    <property type="protein sequence ID" value="AOM64892.1"/>
    <property type="molecule type" value="Genomic_DNA"/>
</dbReference>
<accession>A0A1C9C947</accession>
<keyword evidence="1" id="KW-0934">Plastid</keyword>
<proteinExistence type="predicted"/>
<protein>
    <recommendedName>
        <fullName evidence="2">Cytochrome b6-f complex subunit PetP</fullName>
    </recommendedName>
</protein>
<dbReference type="RefSeq" id="YP_009295957.1">
    <property type="nucleotide sequence ID" value="NC_031169.1"/>
</dbReference>
<evidence type="ECO:0000313" key="1">
    <source>
        <dbReference type="EMBL" id="AOM64892.1"/>
    </source>
</evidence>
<geneLocation type="plastid" evidence="1"/>
<name>A0A1C9C947_9FLOR</name>
<evidence type="ECO:0008006" key="2">
    <source>
        <dbReference type="Google" id="ProtNLM"/>
    </source>
</evidence>
<dbReference type="AlphaFoldDB" id="A0A1C9C947"/>
<sequence>MSKKSVKIIKMDSKINYHIQHYLYLYGVIIGKKTINFEDEVPIIQFNNQTRVWIKNSELQYL</sequence>
<gene>
    <name evidence="1" type="primary">ycf86</name>
    <name evidence="1" type="ORF">Schiz_009</name>
</gene>
<reference evidence="1" key="1">
    <citation type="journal article" date="2016" name="BMC Biol.">
        <title>Parallel evolution of highly conserved plastid genome architecture in red seaweeds and seed plants.</title>
        <authorList>
            <person name="Lee J."/>
            <person name="Cho C.H."/>
            <person name="Park S.I."/>
            <person name="Choi J.W."/>
            <person name="Song H.S."/>
            <person name="West J.A."/>
            <person name="Bhattacharya D."/>
            <person name="Yoon H.S."/>
        </authorList>
    </citation>
    <scope>NUCLEOTIDE SEQUENCE</scope>
</reference>
<dbReference type="GeneID" id="29072227"/>